<proteinExistence type="predicted"/>
<feature type="signal peptide" evidence="2">
    <location>
        <begin position="1"/>
        <end position="21"/>
    </location>
</feature>
<keyword evidence="4" id="KW-1185">Reference proteome</keyword>
<keyword evidence="2" id="KW-0732">Signal</keyword>
<dbReference type="Proteomes" id="UP000199229">
    <property type="component" value="Unassembled WGS sequence"/>
</dbReference>
<dbReference type="STRING" id="582675.SAMN05192565_101246"/>
<feature type="compositionally biased region" description="Basic and acidic residues" evidence="1">
    <location>
        <begin position="42"/>
        <end position="62"/>
    </location>
</feature>
<reference evidence="4" key="1">
    <citation type="submission" date="2016-10" db="EMBL/GenBank/DDBJ databases">
        <authorList>
            <person name="Varghese N."/>
            <person name="Submissions S."/>
        </authorList>
    </citation>
    <scope>NUCLEOTIDE SEQUENCE [LARGE SCALE GENOMIC DNA]</scope>
    <source>
        <strain evidence="4">Gh-105</strain>
    </source>
</reference>
<organism evidence="3 4">
    <name type="scientific">Methylobacterium gossipiicola</name>
    <dbReference type="NCBI Taxonomy" id="582675"/>
    <lineage>
        <taxon>Bacteria</taxon>
        <taxon>Pseudomonadati</taxon>
        <taxon>Pseudomonadota</taxon>
        <taxon>Alphaproteobacteria</taxon>
        <taxon>Hyphomicrobiales</taxon>
        <taxon>Methylobacteriaceae</taxon>
        <taxon>Methylobacterium</taxon>
    </lineage>
</organism>
<gene>
    <name evidence="3" type="ORF">SAMN05192565_101246</name>
</gene>
<dbReference type="AlphaFoldDB" id="A0A1I2QM67"/>
<dbReference type="EMBL" id="FOPM01000001">
    <property type="protein sequence ID" value="SFG29542.1"/>
    <property type="molecule type" value="Genomic_DNA"/>
</dbReference>
<protein>
    <recommendedName>
        <fullName evidence="5">Porin</fullName>
    </recommendedName>
</protein>
<evidence type="ECO:0000313" key="4">
    <source>
        <dbReference type="Proteomes" id="UP000199229"/>
    </source>
</evidence>
<evidence type="ECO:0008006" key="5">
    <source>
        <dbReference type="Google" id="ProtNLM"/>
    </source>
</evidence>
<sequence length="85" mass="9137">MHPDLRILMSLAGLLVTAAQAGEGTASRRAYPCPQDAPEGVRFPDRPDCAARPRPEARETNGFRDVGGVRLRVGGRVSADYGFGR</sequence>
<evidence type="ECO:0000256" key="1">
    <source>
        <dbReference type="SAM" id="MobiDB-lite"/>
    </source>
</evidence>
<name>A0A1I2QM67_9HYPH</name>
<evidence type="ECO:0000313" key="3">
    <source>
        <dbReference type="EMBL" id="SFG29542.1"/>
    </source>
</evidence>
<evidence type="ECO:0000256" key="2">
    <source>
        <dbReference type="SAM" id="SignalP"/>
    </source>
</evidence>
<feature type="region of interest" description="Disordered" evidence="1">
    <location>
        <begin position="25"/>
        <end position="63"/>
    </location>
</feature>
<feature type="chain" id="PRO_5011716049" description="Porin" evidence="2">
    <location>
        <begin position="22"/>
        <end position="85"/>
    </location>
</feature>
<accession>A0A1I2QM67</accession>